<evidence type="ECO:0000256" key="1">
    <source>
        <dbReference type="SAM" id="MobiDB-lite"/>
    </source>
</evidence>
<dbReference type="EMBL" id="CP016346">
    <property type="protein sequence ID" value="ANQ15276.1"/>
    <property type="molecule type" value="Genomic_DNA"/>
</dbReference>
<organism evidence="3 4">
    <name type="scientific">Vibrio natriegens NBRC 15636 = ATCC 14048 = DSM 759</name>
    <dbReference type="NCBI Taxonomy" id="1219067"/>
    <lineage>
        <taxon>Bacteria</taxon>
        <taxon>Pseudomonadati</taxon>
        <taxon>Pseudomonadota</taxon>
        <taxon>Gammaproteobacteria</taxon>
        <taxon>Vibrionales</taxon>
        <taxon>Vibrionaceae</taxon>
        <taxon>Vibrio</taxon>
    </lineage>
</organism>
<feature type="signal peptide" evidence="2">
    <location>
        <begin position="1"/>
        <end position="25"/>
    </location>
</feature>
<feature type="chain" id="PRO_5043002409" description="C-type lysozyme inhibitor domain-containing protein" evidence="2">
    <location>
        <begin position="26"/>
        <end position="99"/>
    </location>
</feature>
<feature type="region of interest" description="Disordered" evidence="1">
    <location>
        <begin position="50"/>
        <end position="74"/>
    </location>
</feature>
<proteinExistence type="predicted"/>
<protein>
    <recommendedName>
        <fullName evidence="5">C-type lysozyme inhibitor domain-containing protein</fullName>
    </recommendedName>
</protein>
<accession>A0AAN1CYH7</accession>
<keyword evidence="4" id="KW-1185">Reference proteome</keyword>
<reference evidence="3 4" key="1">
    <citation type="submission" date="2016-07" db="EMBL/GenBank/DDBJ databases">
        <title>Developing Vibrio natriegens as a novel, fast-growing host for biotechnology.</title>
        <authorList>
            <person name="Weinstock M.T."/>
            <person name="Hesek E.D."/>
            <person name="Wilson C.M."/>
            <person name="Gibson D.G."/>
        </authorList>
    </citation>
    <scope>NUCLEOTIDE SEQUENCE [LARGE SCALE GENOMIC DNA]</scope>
    <source>
        <strain evidence="3 4">ATCC 14048</strain>
    </source>
</reference>
<gene>
    <name evidence="3" type="ORF">BA890_21455</name>
</gene>
<dbReference type="KEGG" id="vna:PN96_17610"/>
<sequence>MKISKVCIPVLFAGLATLFASFTYAGPPIQSMTIECNWGTLTMEMIKEQNFDQGGHSADPSGDGHGPGTVDEPRKGLANVVEQGNLQYTCQLIEELLSQ</sequence>
<evidence type="ECO:0000256" key="2">
    <source>
        <dbReference type="SAM" id="SignalP"/>
    </source>
</evidence>
<dbReference type="AlphaFoldDB" id="A0AAN1CYH7"/>
<keyword evidence="2" id="KW-0732">Signal</keyword>
<evidence type="ECO:0000313" key="3">
    <source>
        <dbReference type="EMBL" id="ANQ15276.1"/>
    </source>
</evidence>
<dbReference type="Proteomes" id="UP000092741">
    <property type="component" value="Chromosome 2"/>
</dbReference>
<evidence type="ECO:0000313" key="4">
    <source>
        <dbReference type="Proteomes" id="UP000092741"/>
    </source>
</evidence>
<evidence type="ECO:0008006" key="5">
    <source>
        <dbReference type="Google" id="ProtNLM"/>
    </source>
</evidence>
<dbReference type="RefSeq" id="WP_020334086.1">
    <property type="nucleotide sequence ID" value="NZ_ATFJ01000017.1"/>
</dbReference>
<name>A0AAN1CYH7_VIBNA</name>
<dbReference type="GeneID" id="70914651"/>